<dbReference type="RefSeq" id="WP_188928722.1">
    <property type="nucleotide sequence ID" value="NZ_BMJC01000001.1"/>
</dbReference>
<accession>A0A8J2U901</accession>
<reference evidence="2" key="1">
    <citation type="journal article" date="2014" name="Int. J. Syst. Evol. Microbiol.">
        <title>Complete genome sequence of Corynebacterium casei LMG S-19264T (=DSM 44701T), isolated from a smear-ripened cheese.</title>
        <authorList>
            <consortium name="US DOE Joint Genome Institute (JGI-PGF)"/>
            <person name="Walter F."/>
            <person name="Albersmeier A."/>
            <person name="Kalinowski J."/>
            <person name="Ruckert C."/>
        </authorList>
    </citation>
    <scope>NUCLEOTIDE SEQUENCE</scope>
    <source>
        <strain evidence="2">CGMCC 1.15448</strain>
    </source>
</reference>
<dbReference type="EMBL" id="BMJC01000001">
    <property type="protein sequence ID" value="GGA87024.1"/>
    <property type="molecule type" value="Genomic_DNA"/>
</dbReference>
<feature type="transmembrane region" description="Helical" evidence="1">
    <location>
        <begin position="12"/>
        <end position="31"/>
    </location>
</feature>
<evidence type="ECO:0000313" key="3">
    <source>
        <dbReference type="Proteomes" id="UP000607559"/>
    </source>
</evidence>
<keyword evidence="1" id="KW-0812">Transmembrane</keyword>
<keyword evidence="1" id="KW-0472">Membrane</keyword>
<evidence type="ECO:0000313" key="2">
    <source>
        <dbReference type="EMBL" id="GGA87024.1"/>
    </source>
</evidence>
<dbReference type="Proteomes" id="UP000607559">
    <property type="component" value="Unassembled WGS sequence"/>
</dbReference>
<gene>
    <name evidence="2" type="ORF">GCM10011511_07640</name>
</gene>
<keyword evidence="1" id="KW-1133">Transmembrane helix</keyword>
<proteinExistence type="predicted"/>
<keyword evidence="3" id="KW-1185">Reference proteome</keyword>
<organism evidence="2 3">
    <name type="scientific">Puia dinghuensis</name>
    <dbReference type="NCBI Taxonomy" id="1792502"/>
    <lineage>
        <taxon>Bacteria</taxon>
        <taxon>Pseudomonadati</taxon>
        <taxon>Bacteroidota</taxon>
        <taxon>Chitinophagia</taxon>
        <taxon>Chitinophagales</taxon>
        <taxon>Chitinophagaceae</taxon>
        <taxon>Puia</taxon>
    </lineage>
</organism>
<evidence type="ECO:0000256" key="1">
    <source>
        <dbReference type="SAM" id="Phobius"/>
    </source>
</evidence>
<reference evidence="2" key="2">
    <citation type="submission" date="2020-09" db="EMBL/GenBank/DDBJ databases">
        <authorList>
            <person name="Sun Q."/>
            <person name="Zhou Y."/>
        </authorList>
    </citation>
    <scope>NUCLEOTIDE SEQUENCE</scope>
    <source>
        <strain evidence="2">CGMCC 1.15448</strain>
    </source>
</reference>
<protein>
    <submittedName>
        <fullName evidence="2">Uncharacterized protein</fullName>
    </submittedName>
</protein>
<name>A0A8J2U901_9BACT</name>
<sequence>MKGLLLYIDPGSGSYLVQVIIGAVLGALFYFKRFWLRVKTFFVRKKKGASTENDEGNA</sequence>
<comment type="caution">
    <text evidence="2">The sequence shown here is derived from an EMBL/GenBank/DDBJ whole genome shotgun (WGS) entry which is preliminary data.</text>
</comment>
<dbReference type="AlphaFoldDB" id="A0A8J2U901"/>